<dbReference type="EMBL" id="LAZR01010143">
    <property type="protein sequence ID" value="KKM68577.1"/>
    <property type="molecule type" value="Genomic_DNA"/>
</dbReference>
<keyword evidence="1" id="KW-1133">Transmembrane helix</keyword>
<comment type="caution">
    <text evidence="2">The sequence shown here is derived from an EMBL/GenBank/DDBJ whole genome shotgun (WGS) entry which is preliminary data.</text>
</comment>
<name>A0A0F9MHH6_9ZZZZ</name>
<accession>A0A0F9MHH6</accession>
<proteinExistence type="predicted"/>
<keyword evidence="1" id="KW-0472">Membrane</keyword>
<evidence type="ECO:0000256" key="1">
    <source>
        <dbReference type="SAM" id="Phobius"/>
    </source>
</evidence>
<protein>
    <submittedName>
        <fullName evidence="2">Uncharacterized protein</fullName>
    </submittedName>
</protein>
<feature type="transmembrane region" description="Helical" evidence="1">
    <location>
        <begin position="187"/>
        <end position="204"/>
    </location>
</feature>
<dbReference type="AlphaFoldDB" id="A0A0F9MHH6"/>
<gene>
    <name evidence="2" type="ORF">LCGC14_1459520</name>
</gene>
<organism evidence="2">
    <name type="scientific">marine sediment metagenome</name>
    <dbReference type="NCBI Taxonomy" id="412755"/>
    <lineage>
        <taxon>unclassified sequences</taxon>
        <taxon>metagenomes</taxon>
        <taxon>ecological metagenomes</taxon>
    </lineage>
</organism>
<reference evidence="2" key="1">
    <citation type="journal article" date="2015" name="Nature">
        <title>Complex archaea that bridge the gap between prokaryotes and eukaryotes.</title>
        <authorList>
            <person name="Spang A."/>
            <person name="Saw J.H."/>
            <person name="Jorgensen S.L."/>
            <person name="Zaremba-Niedzwiedzka K."/>
            <person name="Martijn J."/>
            <person name="Lind A.E."/>
            <person name="van Eijk R."/>
            <person name="Schleper C."/>
            <person name="Guy L."/>
            <person name="Ettema T.J."/>
        </authorList>
    </citation>
    <scope>NUCLEOTIDE SEQUENCE</scope>
</reference>
<keyword evidence="1" id="KW-0812">Transmembrane</keyword>
<evidence type="ECO:0000313" key="2">
    <source>
        <dbReference type="EMBL" id="KKM68577.1"/>
    </source>
</evidence>
<sequence length="205" mass="23966">MKKDETQGITKEEIEKTLQENPINQKYIDLRPQVEKQIVPKLQEELPVQLEEAKEPGDEKGKKKQTWWSKTFKSKNFKKPTLIAVIFLRNNGRAETMQLETRNGFFNIAKKTYHERRDCIWVVGKDRIPLAIIPEWSLIPLGTKEWDDKPMLEKFNELQDHTLKGIRHAELVKMGDKDYSDLPMKKIILWGLVILVGGIIIANYI</sequence>